<dbReference type="PIRSF" id="PIRSF000497">
    <property type="entry name" value="MAT"/>
    <property type="match status" value="1"/>
</dbReference>
<evidence type="ECO:0000256" key="1">
    <source>
        <dbReference type="ARBA" id="ARBA00022563"/>
    </source>
</evidence>
<evidence type="ECO:0000313" key="14">
    <source>
        <dbReference type="Proteomes" id="UP001296776"/>
    </source>
</evidence>
<feature type="domain" description="S-adenosylmethionine synthetase N-terminal" evidence="10">
    <location>
        <begin position="5"/>
        <end position="95"/>
    </location>
</feature>
<name>A0AAJ0XB41_9GAMM</name>
<dbReference type="GO" id="GO:0006556">
    <property type="term" value="P:S-adenosylmethionine biosynthetic process"/>
    <property type="evidence" value="ECO:0007669"/>
    <property type="project" value="UniProtKB-UniRule"/>
</dbReference>
<dbReference type="InterPro" id="IPR022630">
    <property type="entry name" value="S-AdoMet_synt_C"/>
</dbReference>
<keyword evidence="2" id="KW-0808">Transferase</keyword>
<evidence type="ECO:0000256" key="6">
    <source>
        <dbReference type="ARBA" id="ARBA00022842"/>
    </source>
</evidence>
<evidence type="ECO:0000259" key="12">
    <source>
        <dbReference type="Pfam" id="PF02773"/>
    </source>
</evidence>
<protein>
    <recommendedName>
        <fullName evidence="8">Methionine adenosyltransferase</fullName>
        <ecNumber evidence="8">2.5.1.6</ecNumber>
    </recommendedName>
</protein>
<evidence type="ECO:0000259" key="10">
    <source>
        <dbReference type="Pfam" id="PF00438"/>
    </source>
</evidence>
<dbReference type="PANTHER" id="PTHR11964">
    <property type="entry name" value="S-ADENOSYLMETHIONINE SYNTHETASE"/>
    <property type="match status" value="1"/>
</dbReference>
<dbReference type="Gene3D" id="3.30.300.10">
    <property type="match status" value="3"/>
</dbReference>
<evidence type="ECO:0000256" key="2">
    <source>
        <dbReference type="ARBA" id="ARBA00022679"/>
    </source>
</evidence>
<evidence type="ECO:0000256" key="7">
    <source>
        <dbReference type="ARBA" id="ARBA00022958"/>
    </source>
</evidence>
<feature type="domain" description="S-adenosylmethionine synthetase central" evidence="11">
    <location>
        <begin position="119"/>
        <end position="237"/>
    </location>
</feature>
<feature type="domain" description="S-adenosylmethionine synthetase C-terminal" evidence="12">
    <location>
        <begin position="242"/>
        <end position="386"/>
    </location>
</feature>
<dbReference type="EC" id="2.5.1.6" evidence="8"/>
<keyword evidence="6" id="KW-0460">Magnesium</keyword>
<dbReference type="EMBL" id="NRSJ01000041">
    <property type="protein sequence ID" value="MBK1706416.1"/>
    <property type="molecule type" value="Genomic_DNA"/>
</dbReference>
<dbReference type="RefSeq" id="WP_200347864.1">
    <property type="nucleotide sequence ID" value="NZ_NRSJ01000041.1"/>
</dbReference>
<sequence length="396" mass="43122">MSDDFIFTSESVTAGHPDKLCDQVSDAIVDHVLTQDPNAGINAECAVASGVLFISAHYATEAGIAITDIARDLIREIGYPRDVFDANACAIMTSFMDHTDRDYRRLDLDAMDDEALGRITVKDQATVFGYACDQTEHLMPLPVTLAHRIAKALDGDKLKRALPYLLPDAKTQVGIEYADGVPTRIHSIALETSQHDSESPQLKQLQTDLMEQVLQPVLADAPIQPDGDTLFFVNPDGPVIGGGPAVHSGLTGRKTGIDTYGEYARHSGAALSGKDPLRVDRVGAYAARWAAKNVVAAGLAGECEVQLSYSIGAAAPVSVRTRTYGSGKIDDAEIARRLMRVFDFRVGAIVRDLRLRHLPSERKRGFYRRLACCGHMGRVDLEAPWEALNHLEALRD</sequence>
<organism evidence="13 14">
    <name type="scientific">Halochromatium glycolicum</name>
    <dbReference type="NCBI Taxonomy" id="85075"/>
    <lineage>
        <taxon>Bacteria</taxon>
        <taxon>Pseudomonadati</taxon>
        <taxon>Pseudomonadota</taxon>
        <taxon>Gammaproteobacteria</taxon>
        <taxon>Chromatiales</taxon>
        <taxon>Chromatiaceae</taxon>
        <taxon>Halochromatium</taxon>
    </lineage>
</organism>
<dbReference type="Pfam" id="PF02773">
    <property type="entry name" value="S-AdoMet_synt_C"/>
    <property type="match status" value="1"/>
</dbReference>
<dbReference type="GO" id="GO:0004478">
    <property type="term" value="F:methionine adenosyltransferase activity"/>
    <property type="evidence" value="ECO:0007669"/>
    <property type="project" value="UniProtKB-UniRule"/>
</dbReference>
<dbReference type="Proteomes" id="UP001296776">
    <property type="component" value="Unassembled WGS sequence"/>
</dbReference>
<dbReference type="Pfam" id="PF00438">
    <property type="entry name" value="S-AdoMet_synt_N"/>
    <property type="match status" value="1"/>
</dbReference>
<evidence type="ECO:0000256" key="8">
    <source>
        <dbReference type="NCBIfam" id="TIGR01034"/>
    </source>
</evidence>
<dbReference type="Pfam" id="PF02772">
    <property type="entry name" value="S-AdoMet_synt_M"/>
    <property type="match status" value="1"/>
</dbReference>
<dbReference type="InterPro" id="IPR002133">
    <property type="entry name" value="S-AdoMet_synthetase"/>
</dbReference>
<dbReference type="CDD" id="cd18079">
    <property type="entry name" value="S-AdoMet_synt"/>
    <property type="match status" value="1"/>
</dbReference>
<keyword evidence="3" id="KW-0479">Metal-binding</keyword>
<reference evidence="13" key="1">
    <citation type="submission" date="2017-08" db="EMBL/GenBank/DDBJ databases">
        <authorList>
            <person name="Imhoff J.F."/>
            <person name="Rahn T."/>
            <person name="Kuenzel S."/>
            <person name="Neulinger S.C."/>
        </authorList>
    </citation>
    <scope>NUCLEOTIDE SEQUENCE</scope>
    <source>
        <strain evidence="13">DSM 11080</strain>
    </source>
</reference>
<evidence type="ECO:0000256" key="9">
    <source>
        <dbReference type="RuleBase" id="RU004462"/>
    </source>
</evidence>
<evidence type="ECO:0000313" key="13">
    <source>
        <dbReference type="EMBL" id="MBK1706416.1"/>
    </source>
</evidence>
<dbReference type="InterPro" id="IPR022636">
    <property type="entry name" value="S-AdoMet_synthetase_sfam"/>
</dbReference>
<dbReference type="NCBIfam" id="TIGR01034">
    <property type="entry name" value="metK"/>
    <property type="match status" value="1"/>
</dbReference>
<dbReference type="InterPro" id="IPR022629">
    <property type="entry name" value="S-AdoMet_synt_central"/>
</dbReference>
<accession>A0AAJ0XB41</accession>
<dbReference type="GO" id="GO:0006730">
    <property type="term" value="P:one-carbon metabolic process"/>
    <property type="evidence" value="ECO:0007669"/>
    <property type="project" value="UniProtKB-KW"/>
</dbReference>
<keyword evidence="5" id="KW-0067">ATP-binding</keyword>
<keyword evidence="4" id="KW-0547">Nucleotide-binding</keyword>
<dbReference type="GO" id="GO:0046872">
    <property type="term" value="F:metal ion binding"/>
    <property type="evidence" value="ECO:0007669"/>
    <property type="project" value="UniProtKB-KW"/>
</dbReference>
<comment type="caution">
    <text evidence="13">The sequence shown here is derived from an EMBL/GenBank/DDBJ whole genome shotgun (WGS) entry which is preliminary data.</text>
</comment>
<dbReference type="SUPFAM" id="SSF55973">
    <property type="entry name" value="S-adenosylmethionine synthetase"/>
    <property type="match status" value="3"/>
</dbReference>
<keyword evidence="14" id="KW-1185">Reference proteome</keyword>
<dbReference type="GO" id="GO:0005524">
    <property type="term" value="F:ATP binding"/>
    <property type="evidence" value="ECO:0007669"/>
    <property type="project" value="UniProtKB-KW"/>
</dbReference>
<proteinExistence type="inferred from homology"/>
<evidence type="ECO:0000256" key="4">
    <source>
        <dbReference type="ARBA" id="ARBA00022741"/>
    </source>
</evidence>
<keyword evidence="7" id="KW-0630">Potassium</keyword>
<evidence type="ECO:0000256" key="3">
    <source>
        <dbReference type="ARBA" id="ARBA00022723"/>
    </source>
</evidence>
<keyword evidence="1" id="KW-0554">One-carbon metabolism</keyword>
<evidence type="ECO:0000256" key="5">
    <source>
        <dbReference type="ARBA" id="ARBA00022840"/>
    </source>
</evidence>
<dbReference type="AlphaFoldDB" id="A0AAJ0XB41"/>
<evidence type="ECO:0000259" key="11">
    <source>
        <dbReference type="Pfam" id="PF02772"/>
    </source>
</evidence>
<gene>
    <name evidence="13" type="ORF">CKO40_18130</name>
</gene>
<reference evidence="13" key="2">
    <citation type="journal article" date="2020" name="Microorganisms">
        <title>Osmotic Adaptation and Compatible Solute Biosynthesis of Phototrophic Bacteria as Revealed from Genome Analyses.</title>
        <authorList>
            <person name="Imhoff J.F."/>
            <person name="Rahn T."/>
            <person name="Kunzel S."/>
            <person name="Keller A."/>
            <person name="Neulinger S.C."/>
        </authorList>
    </citation>
    <scope>NUCLEOTIDE SEQUENCE</scope>
    <source>
        <strain evidence="13">DSM 11080</strain>
    </source>
</reference>
<dbReference type="InterPro" id="IPR022628">
    <property type="entry name" value="S-AdoMet_synt_N"/>
</dbReference>
<comment type="similarity">
    <text evidence="9">Belongs to the AdoMet synthase family.</text>
</comment>